<accession>A0A1D2MPL0</accession>
<dbReference type="CDD" id="cd12384">
    <property type="entry name" value="RRM_RBM24_RBM38_like"/>
    <property type="match status" value="1"/>
</dbReference>
<dbReference type="InterPro" id="IPR000504">
    <property type="entry name" value="RRM_dom"/>
</dbReference>
<dbReference type="SUPFAM" id="SSF54928">
    <property type="entry name" value="RNA-binding domain, RBD"/>
    <property type="match status" value="1"/>
</dbReference>
<keyword evidence="6 9" id="KW-0694">RNA-binding</keyword>
<dbReference type="InterPro" id="IPR012677">
    <property type="entry name" value="Nucleotide-bd_a/b_plait_sf"/>
</dbReference>
<dbReference type="GO" id="GO:0003730">
    <property type="term" value="F:mRNA 3'-UTR binding"/>
    <property type="evidence" value="ECO:0007669"/>
    <property type="project" value="TreeGrafter"/>
</dbReference>
<keyword evidence="4" id="KW-0507">mRNA processing</keyword>
<dbReference type="PANTHER" id="PTHR48024:SF56">
    <property type="entry name" value="HETEROGENEOUS NUCLEAR RIBONUCLEOPROTEIN A0"/>
    <property type="match status" value="1"/>
</dbReference>
<evidence type="ECO:0000256" key="4">
    <source>
        <dbReference type="ARBA" id="ARBA00022664"/>
    </source>
</evidence>
<dbReference type="GO" id="GO:0030154">
    <property type="term" value="P:cell differentiation"/>
    <property type="evidence" value="ECO:0007669"/>
    <property type="project" value="UniProtKB-KW"/>
</dbReference>
<feature type="domain" description="RRM" evidence="11">
    <location>
        <begin position="248"/>
        <end position="325"/>
    </location>
</feature>
<dbReference type="PROSITE" id="PS50102">
    <property type="entry name" value="RRM"/>
    <property type="match status" value="1"/>
</dbReference>
<feature type="compositionally biased region" description="Basic and acidic residues" evidence="10">
    <location>
        <begin position="91"/>
        <end position="109"/>
    </location>
</feature>
<organism evidence="12 13">
    <name type="scientific">Orchesella cincta</name>
    <name type="common">Springtail</name>
    <name type="synonym">Podura cincta</name>
    <dbReference type="NCBI Taxonomy" id="48709"/>
    <lineage>
        <taxon>Eukaryota</taxon>
        <taxon>Metazoa</taxon>
        <taxon>Ecdysozoa</taxon>
        <taxon>Arthropoda</taxon>
        <taxon>Hexapoda</taxon>
        <taxon>Collembola</taxon>
        <taxon>Entomobryomorpha</taxon>
        <taxon>Entomobryoidea</taxon>
        <taxon>Orchesellidae</taxon>
        <taxon>Orchesellinae</taxon>
        <taxon>Orchesella</taxon>
    </lineage>
</organism>
<keyword evidence="13" id="KW-1185">Reference proteome</keyword>
<evidence type="ECO:0000256" key="7">
    <source>
        <dbReference type="ARBA" id="ARBA00023187"/>
    </source>
</evidence>
<dbReference type="GO" id="GO:0005829">
    <property type="term" value="C:cytosol"/>
    <property type="evidence" value="ECO:0007669"/>
    <property type="project" value="TreeGrafter"/>
</dbReference>
<comment type="caution">
    <text evidence="12">The sequence shown here is derived from an EMBL/GenBank/DDBJ whole genome shotgun (WGS) entry which is preliminary data.</text>
</comment>
<evidence type="ECO:0000256" key="10">
    <source>
        <dbReference type="SAM" id="MobiDB-lite"/>
    </source>
</evidence>
<feature type="compositionally biased region" description="Polar residues" evidence="10">
    <location>
        <begin position="78"/>
        <end position="89"/>
    </location>
</feature>
<comment type="subcellular location">
    <subcellularLocation>
        <location evidence="2">Cytoplasm</location>
    </subcellularLocation>
    <subcellularLocation>
        <location evidence="1">Nucleus</location>
    </subcellularLocation>
</comment>
<reference evidence="12 13" key="1">
    <citation type="journal article" date="2016" name="Genome Biol. Evol.">
        <title>Gene Family Evolution Reflects Adaptation to Soil Environmental Stressors in the Genome of the Collembolan Orchesella cincta.</title>
        <authorList>
            <person name="Faddeeva-Vakhrusheva A."/>
            <person name="Derks M.F."/>
            <person name="Anvar S.Y."/>
            <person name="Agamennone V."/>
            <person name="Suring W."/>
            <person name="Smit S."/>
            <person name="van Straalen N.M."/>
            <person name="Roelofs D."/>
        </authorList>
    </citation>
    <scope>NUCLEOTIDE SEQUENCE [LARGE SCALE GENOMIC DNA]</scope>
    <source>
        <tissue evidence="12">Mixed pool</tissue>
    </source>
</reference>
<dbReference type="EMBL" id="LJIJ01000746">
    <property type="protein sequence ID" value="ODM94811.1"/>
    <property type="molecule type" value="Genomic_DNA"/>
</dbReference>
<protein>
    <submittedName>
        <fullName evidence="12">RNA-binding protein 38</fullName>
    </submittedName>
</protein>
<dbReference type="InterPro" id="IPR035979">
    <property type="entry name" value="RBD_domain_sf"/>
</dbReference>
<keyword evidence="8" id="KW-0539">Nucleus</keyword>
<evidence type="ECO:0000313" key="12">
    <source>
        <dbReference type="EMBL" id="ODM94811.1"/>
    </source>
</evidence>
<dbReference type="AlphaFoldDB" id="A0A1D2MPL0"/>
<dbReference type="STRING" id="48709.A0A1D2MPL0"/>
<dbReference type="GO" id="GO:0005634">
    <property type="term" value="C:nucleus"/>
    <property type="evidence" value="ECO:0007669"/>
    <property type="project" value="UniProtKB-SubCell"/>
</dbReference>
<dbReference type="OrthoDB" id="4207594at2759"/>
<dbReference type="OMA" id="NTAYAYM"/>
<dbReference type="GO" id="GO:0006397">
    <property type="term" value="P:mRNA processing"/>
    <property type="evidence" value="ECO:0007669"/>
    <property type="project" value="UniProtKB-KW"/>
</dbReference>
<evidence type="ECO:0000256" key="9">
    <source>
        <dbReference type="PROSITE-ProRule" id="PRU00176"/>
    </source>
</evidence>
<dbReference type="Pfam" id="PF00076">
    <property type="entry name" value="RRM_1"/>
    <property type="match status" value="1"/>
</dbReference>
<dbReference type="GO" id="GO:0008380">
    <property type="term" value="P:RNA splicing"/>
    <property type="evidence" value="ECO:0007669"/>
    <property type="project" value="UniProtKB-KW"/>
</dbReference>
<evidence type="ECO:0000259" key="11">
    <source>
        <dbReference type="PROSITE" id="PS50102"/>
    </source>
</evidence>
<sequence>MLYKFSTKVAPFKEIEDNGCSQVTSSLVAPTTTAGANNVVIVSTIPSTDSTENYTGTEREGASTLSAENQPEIETEVKSQSSETTSTQDIKVAEEQREEKSPEESKIECHPPSPPQPRKQFLHPSNGDSTGSPPPAKKRALVASSSAGTVVPSYYTPATLHPAAAALILPAAQTSTVSGTMISIAPQQYSAAAVQNIQQVATPISSTLPAAGNEGNGVGEVLSNLAHHEPATTQFSTPSHHQKDTTWTKLFVGGLPYHTTDKSLRDHFNIYGDIDEAVVITDRQTGKSRGYGFVIMADRAAAERAFKEPNPIIDGRKANVNLAILGAKPRGNVAALNNAVAVANAAAALASATSAIHRAAATGGSLYPSVATTTTNPSTAAALFAASQYSPTALSQGTTHPGIAANPVSSAGYLYQYHAAQQQAALVSSSQYGGSPLLSFQQHPHQAATISTSSPAFVAALAAQQASSPHVQYYDTTGTGYHQTGVSVGCSTGVGSGSTIVSTGAQYYGQGAQTVAGHHHNMSSAAQQAFATLAQLDYSNYLAAAAAAASGQTTQNSATSANTAYAYMPGGAAANVASSTGTAHHQHHHHSLA</sequence>
<dbReference type="PANTHER" id="PTHR48024">
    <property type="entry name" value="GEO13361P1-RELATED"/>
    <property type="match status" value="1"/>
</dbReference>
<dbReference type="Proteomes" id="UP000094527">
    <property type="component" value="Unassembled WGS sequence"/>
</dbReference>
<dbReference type="InterPro" id="IPR050886">
    <property type="entry name" value="RNA-binding_reg"/>
</dbReference>
<keyword evidence="7" id="KW-0508">mRNA splicing</keyword>
<evidence type="ECO:0000256" key="8">
    <source>
        <dbReference type="ARBA" id="ARBA00023242"/>
    </source>
</evidence>
<name>A0A1D2MPL0_ORCCI</name>
<evidence type="ECO:0000313" key="13">
    <source>
        <dbReference type="Proteomes" id="UP000094527"/>
    </source>
</evidence>
<keyword evidence="5" id="KW-0221">Differentiation</keyword>
<evidence type="ECO:0000256" key="5">
    <source>
        <dbReference type="ARBA" id="ARBA00022782"/>
    </source>
</evidence>
<proteinExistence type="predicted"/>
<gene>
    <name evidence="12" type="ORF">Ocin01_11871</name>
</gene>
<feature type="region of interest" description="Disordered" evidence="10">
    <location>
        <begin position="48"/>
        <end position="139"/>
    </location>
</feature>
<evidence type="ECO:0000256" key="3">
    <source>
        <dbReference type="ARBA" id="ARBA00022490"/>
    </source>
</evidence>
<evidence type="ECO:0000256" key="2">
    <source>
        <dbReference type="ARBA" id="ARBA00004496"/>
    </source>
</evidence>
<evidence type="ECO:0000256" key="6">
    <source>
        <dbReference type="ARBA" id="ARBA00022884"/>
    </source>
</evidence>
<dbReference type="SMART" id="SM00360">
    <property type="entry name" value="RRM"/>
    <property type="match status" value="1"/>
</dbReference>
<keyword evidence="3" id="KW-0963">Cytoplasm</keyword>
<evidence type="ECO:0000256" key="1">
    <source>
        <dbReference type="ARBA" id="ARBA00004123"/>
    </source>
</evidence>
<dbReference type="FunFam" id="3.30.70.330:FF:000077">
    <property type="entry name" value="RNA-binding motif protein 24"/>
    <property type="match status" value="1"/>
</dbReference>
<dbReference type="Gene3D" id="3.30.70.330">
    <property type="match status" value="1"/>
</dbReference>